<dbReference type="Pfam" id="PF13419">
    <property type="entry name" value="HAD_2"/>
    <property type="match status" value="1"/>
</dbReference>
<dbReference type="InterPro" id="IPR023214">
    <property type="entry name" value="HAD_sf"/>
</dbReference>
<feature type="transmembrane region" description="Helical" evidence="11">
    <location>
        <begin position="277"/>
        <end position="304"/>
    </location>
</feature>
<dbReference type="Gene3D" id="3.90.550.10">
    <property type="entry name" value="Spore Coat Polysaccharide Biosynthesis Protein SpsA, Chain A"/>
    <property type="match status" value="1"/>
</dbReference>
<dbReference type="Pfam" id="PF01066">
    <property type="entry name" value="CDP-OH_P_transf"/>
    <property type="match status" value="1"/>
</dbReference>
<comment type="catalytic activity">
    <reaction evidence="9">
        <text>CDP-1L-myo-inositol + 1D-myo-inositol 3-phosphate = bis(1L-myo-inositol) 3,1'-phosphate 1-phosphate + CMP + H(+)</text>
        <dbReference type="Rhea" id="RHEA:31327"/>
        <dbReference type="ChEBI" id="CHEBI:15378"/>
        <dbReference type="ChEBI" id="CHEBI:58401"/>
        <dbReference type="ChEBI" id="CHEBI:60377"/>
        <dbReference type="ChEBI" id="CHEBI:62573"/>
        <dbReference type="ChEBI" id="CHEBI:62576"/>
        <dbReference type="EC" id="2.7.8.34"/>
    </reaction>
</comment>
<evidence type="ECO:0000256" key="10">
    <source>
        <dbReference type="RuleBase" id="RU003750"/>
    </source>
</evidence>
<dbReference type="AlphaFoldDB" id="A0A7G9YSR8"/>
<dbReference type="Gene3D" id="1.10.150.240">
    <property type="entry name" value="Putative phosphatase, domain 2"/>
    <property type="match status" value="1"/>
</dbReference>
<dbReference type="InterPro" id="IPR041492">
    <property type="entry name" value="HAD_2"/>
</dbReference>
<dbReference type="InterPro" id="IPR050065">
    <property type="entry name" value="GlmU-like"/>
</dbReference>
<dbReference type="Pfam" id="PF12804">
    <property type="entry name" value="NTP_transf_3"/>
    <property type="match status" value="1"/>
</dbReference>
<dbReference type="InterPro" id="IPR023198">
    <property type="entry name" value="PGP-like_dom2"/>
</dbReference>
<dbReference type="Gene3D" id="3.40.50.1000">
    <property type="entry name" value="HAD superfamily/HAD-like"/>
    <property type="match status" value="1"/>
</dbReference>
<dbReference type="CDD" id="cd02523">
    <property type="entry name" value="PC_cytidylyltransferase"/>
    <property type="match status" value="1"/>
</dbReference>
<organism evidence="13">
    <name type="scientific">Candidatus Methanophagaceae archaeon ANME-1 ERB6</name>
    <dbReference type="NCBI Taxonomy" id="2759912"/>
    <lineage>
        <taxon>Archaea</taxon>
        <taxon>Methanobacteriati</taxon>
        <taxon>Methanobacteriota</taxon>
        <taxon>Stenosarchaea group</taxon>
        <taxon>Methanomicrobia</taxon>
        <taxon>Candidatus Methanophagales</taxon>
        <taxon>Candidatus Methanophagaceae</taxon>
    </lineage>
</organism>
<comment type="catalytic activity">
    <reaction evidence="1">
        <text>1D-myo-inositol 3-phosphate + CTP + H(+) = CDP-1L-myo-inositol + diphosphate</text>
        <dbReference type="Rhea" id="RHEA:30647"/>
        <dbReference type="ChEBI" id="CHEBI:15378"/>
        <dbReference type="ChEBI" id="CHEBI:33019"/>
        <dbReference type="ChEBI" id="CHEBI:37563"/>
        <dbReference type="ChEBI" id="CHEBI:58401"/>
        <dbReference type="ChEBI" id="CHEBI:62573"/>
        <dbReference type="EC" id="2.7.7.74"/>
    </reaction>
</comment>
<dbReference type="GO" id="GO:0016020">
    <property type="term" value="C:membrane"/>
    <property type="evidence" value="ECO:0007669"/>
    <property type="project" value="InterPro"/>
</dbReference>
<evidence type="ECO:0000256" key="6">
    <source>
        <dbReference type="ARBA" id="ARBA00018322"/>
    </source>
</evidence>
<proteinExistence type="inferred from homology"/>
<feature type="transmembrane region" description="Helical" evidence="11">
    <location>
        <begin position="412"/>
        <end position="437"/>
    </location>
</feature>
<evidence type="ECO:0000256" key="8">
    <source>
        <dbReference type="ARBA" id="ARBA00022695"/>
    </source>
</evidence>
<keyword evidence="11" id="KW-0472">Membrane</keyword>
<dbReference type="GO" id="GO:0008654">
    <property type="term" value="P:phospholipid biosynthetic process"/>
    <property type="evidence" value="ECO:0007669"/>
    <property type="project" value="InterPro"/>
</dbReference>
<dbReference type="PANTHER" id="PTHR43584:SF8">
    <property type="entry name" value="N-ACETYLMURAMATE ALPHA-1-PHOSPHATE URIDYLYLTRANSFERASE"/>
    <property type="match status" value="1"/>
</dbReference>
<dbReference type="InterPro" id="IPR048254">
    <property type="entry name" value="CDP_ALCOHOL_P_TRANSF_CS"/>
</dbReference>
<dbReference type="EC" id="2.7.7.74" evidence="4"/>
<evidence type="ECO:0000256" key="1">
    <source>
        <dbReference type="ARBA" id="ARBA00000729"/>
    </source>
</evidence>
<dbReference type="InterPro" id="IPR000462">
    <property type="entry name" value="CDP-OH_P_trans"/>
</dbReference>
<evidence type="ECO:0000256" key="3">
    <source>
        <dbReference type="ARBA" id="ARBA00007897"/>
    </source>
</evidence>
<dbReference type="InterPro" id="IPR025877">
    <property type="entry name" value="MobA-like_NTP_Trfase"/>
</dbReference>
<comment type="similarity">
    <text evidence="2">In the C-terminal section; belongs to the CDP-alcohol phosphatidyltransferase class-I family.</text>
</comment>
<keyword evidence="7 10" id="KW-0808">Transferase</keyword>
<gene>
    <name evidence="13" type="primary">glmU</name>
    <name evidence="13" type="ORF">HCFNICHJ_00007</name>
</gene>
<dbReference type="PANTHER" id="PTHR43584">
    <property type="entry name" value="NUCLEOTIDYL TRANSFERASE"/>
    <property type="match status" value="1"/>
</dbReference>
<dbReference type="EC" id="2.7.8.34" evidence="5"/>
<keyword evidence="11" id="KW-0812">Transmembrane</keyword>
<feature type="transmembrane region" description="Helical" evidence="11">
    <location>
        <begin position="360"/>
        <end position="382"/>
    </location>
</feature>
<accession>A0A7G9YSR8</accession>
<dbReference type="GO" id="GO:0016779">
    <property type="term" value="F:nucleotidyltransferase activity"/>
    <property type="evidence" value="ECO:0007669"/>
    <property type="project" value="UniProtKB-KW"/>
</dbReference>
<dbReference type="SUPFAM" id="SSF56784">
    <property type="entry name" value="HAD-like"/>
    <property type="match status" value="1"/>
</dbReference>
<reference evidence="13" key="1">
    <citation type="submission" date="2020-06" db="EMBL/GenBank/DDBJ databases">
        <title>Unique genomic features of the anaerobic methanotrophic archaea.</title>
        <authorList>
            <person name="Chadwick G.L."/>
            <person name="Skennerton C.T."/>
            <person name="Laso-Perez R."/>
            <person name="Leu A.O."/>
            <person name="Speth D.R."/>
            <person name="Yu H."/>
            <person name="Morgan-Lang C."/>
            <person name="Hatzenpichler R."/>
            <person name="Goudeau D."/>
            <person name="Malmstrom R."/>
            <person name="Brazelton W.J."/>
            <person name="Woyke T."/>
            <person name="Hallam S.J."/>
            <person name="Tyson G.W."/>
            <person name="Wegener G."/>
            <person name="Boetius A."/>
            <person name="Orphan V."/>
        </authorList>
    </citation>
    <scope>NUCLEOTIDE SEQUENCE</scope>
</reference>
<evidence type="ECO:0000256" key="9">
    <source>
        <dbReference type="ARBA" id="ARBA00049235"/>
    </source>
</evidence>
<dbReference type="Gene3D" id="1.20.120.1760">
    <property type="match status" value="1"/>
</dbReference>
<comment type="similarity">
    <text evidence="3">In the N-terminal section; belongs to the MobA family.</text>
</comment>
<dbReference type="SUPFAM" id="SSF53448">
    <property type="entry name" value="Nucleotide-diphospho-sugar transferases"/>
    <property type="match status" value="1"/>
</dbReference>
<dbReference type="SFLD" id="SFLDS00003">
    <property type="entry name" value="Haloacid_Dehalogenase"/>
    <property type="match status" value="1"/>
</dbReference>
<protein>
    <recommendedName>
        <fullName evidence="6">Bifunctional IPC transferase and DIPP synthase</fullName>
        <ecNumber evidence="4">2.7.7.74</ecNumber>
        <ecNumber evidence="5">2.7.8.34</ecNumber>
    </recommendedName>
</protein>
<dbReference type="InterPro" id="IPR043130">
    <property type="entry name" value="CDP-OH_PTrfase_TM_dom"/>
</dbReference>
<evidence type="ECO:0000256" key="2">
    <source>
        <dbReference type="ARBA" id="ARBA00006982"/>
    </source>
</evidence>
<keyword evidence="11" id="KW-1133">Transmembrane helix</keyword>
<dbReference type="EMBL" id="MT631459">
    <property type="protein sequence ID" value="QNO51052.1"/>
    <property type="molecule type" value="Genomic_DNA"/>
</dbReference>
<dbReference type="InterPro" id="IPR029044">
    <property type="entry name" value="Nucleotide-diphossugar_trans"/>
</dbReference>
<sequence length="685" mass="77454">MKCLIIAAGRGTRLSSRGDSKPLIPLLGLSLIERVILTAKKSGLTDFYVVTGYNGEKVRQYLNRFSQSRNINITHITNEEWENGNGISVLKAKKLLDENFILLMGDHIFDESILVRLKNERIADDEVMLAVDYNIETNRLVDVNDVTRVLVEDNRILDIGKNIKKYNAYDTGIFLCSPAIFSAIEESLDNDDSSLSGGIRVLASKGKAKTFDIKDDYWIDVDDEKTFKKAEKLLQGDLIKSADGLISRHINREFSTRIFTPLLLKMHRGITPNQVSILSFIIGLISSLYFFLGQAIIGALLIQISSVLDGCDGEIARLKHMQSSLGDFVDAVLDRYADGFILLGIFYYSLIEIGNKEIFGVYWSLLIIFTIFGLAILGNLMVSYTSAKSIANFGYKYKGKLIAAGRGRDLRLFLLFIGGIMTYFHPIFVLFAVIIIATQTNTIVIVRTFLSWDYFLKKDSLIRSKVKAVIFDFDGTIANTMPFLTELGVKLMTERYNISKSEAKKRYLETTGLDFASQLELIFPYHPNNPEVANTFESKKIEGIFANPIFPEVIPTLKYFSNKKIKTFICSSTKQEIITKYAQLNRIDKQVDGLFGKKSDFGKSEQIDFVIQHHNLHPNEVLFVGDSLKDNDFAKDKKINFIGISMIFDKIEFQKRGALSVSCLADLVELFDQSEKYFKSLEEVK</sequence>
<dbReference type="PROSITE" id="PS00379">
    <property type="entry name" value="CDP_ALCOHOL_P_TRANSF"/>
    <property type="match status" value="1"/>
</dbReference>
<name>A0A7G9YSR8_9EURY</name>
<evidence type="ECO:0000256" key="11">
    <source>
        <dbReference type="SAM" id="Phobius"/>
    </source>
</evidence>
<evidence type="ECO:0000259" key="12">
    <source>
        <dbReference type="Pfam" id="PF12804"/>
    </source>
</evidence>
<keyword evidence="8 13" id="KW-0548">Nucleotidyltransferase</keyword>
<evidence type="ECO:0000256" key="4">
    <source>
        <dbReference type="ARBA" id="ARBA00012504"/>
    </source>
</evidence>
<comment type="similarity">
    <text evidence="10">Belongs to the CDP-alcohol phosphatidyltransferase class-I family.</text>
</comment>
<evidence type="ECO:0000313" key="13">
    <source>
        <dbReference type="EMBL" id="QNO51052.1"/>
    </source>
</evidence>
<feature type="transmembrane region" description="Helical" evidence="11">
    <location>
        <begin position="325"/>
        <end position="348"/>
    </location>
</feature>
<dbReference type="SFLD" id="SFLDG01129">
    <property type="entry name" value="C1.5:_HAD__Beta-PGM__Phosphata"/>
    <property type="match status" value="1"/>
</dbReference>
<dbReference type="GO" id="GO:0016780">
    <property type="term" value="F:phosphotransferase activity, for other substituted phosphate groups"/>
    <property type="evidence" value="ECO:0007669"/>
    <property type="project" value="InterPro"/>
</dbReference>
<dbReference type="InterPro" id="IPR036412">
    <property type="entry name" value="HAD-like_sf"/>
</dbReference>
<feature type="domain" description="MobA-like NTP transferase" evidence="12">
    <location>
        <begin position="3"/>
        <end position="133"/>
    </location>
</feature>
<evidence type="ECO:0000256" key="5">
    <source>
        <dbReference type="ARBA" id="ARBA00013268"/>
    </source>
</evidence>
<evidence type="ECO:0000256" key="7">
    <source>
        <dbReference type="ARBA" id="ARBA00022679"/>
    </source>
</evidence>